<name>A0A8C0J8S1_CHEAB</name>
<dbReference type="InterPro" id="IPR027965">
    <property type="entry name" value="SPMIP10"/>
</dbReference>
<sequence length="143" mass="16787">CLGSLRQAPCIPGLTDRNTSLLLCPKKRPHHGHPTHRVELVHCHLPKLSRKHGMIPMHYVMPWKEDMKNRKFTLKHAEVVGIYTGATEDNLFLEHRERLCHGEERKHVQEKIPQEIMIVDIPIYSHLSRYQKSVIAHAWRMKL</sequence>
<dbReference type="OMA" id="PKITNNC"/>
<dbReference type="GO" id="GO:0030317">
    <property type="term" value="P:flagellated sperm motility"/>
    <property type="evidence" value="ECO:0007669"/>
    <property type="project" value="Ensembl"/>
</dbReference>
<dbReference type="Pfam" id="PF14983">
    <property type="entry name" value="SPMIP10-like"/>
    <property type="match status" value="1"/>
</dbReference>
<reference evidence="1" key="2">
    <citation type="submission" date="2025-09" db="UniProtKB">
        <authorList>
            <consortium name="Ensembl"/>
        </authorList>
    </citation>
    <scope>IDENTIFICATION</scope>
</reference>
<evidence type="ECO:0000313" key="1">
    <source>
        <dbReference type="Ensembl" id="ENSCABP00000028466.1"/>
    </source>
</evidence>
<dbReference type="AlphaFoldDB" id="A0A8C0J8S1"/>
<dbReference type="Ensembl" id="ENSCABT00000031197.1">
    <property type="protein sequence ID" value="ENSCABP00000028466.1"/>
    <property type="gene ID" value="ENSCABG00000020919.1"/>
</dbReference>
<reference evidence="1" key="1">
    <citation type="submission" date="2025-08" db="UniProtKB">
        <authorList>
            <consortium name="Ensembl"/>
        </authorList>
    </citation>
    <scope>IDENTIFICATION</scope>
</reference>
<organism evidence="1 2">
    <name type="scientific">Chelonoidis abingdonii</name>
    <name type="common">Abingdon island giant tortoise</name>
    <name type="synonym">Testudo abingdonii</name>
    <dbReference type="NCBI Taxonomy" id="106734"/>
    <lineage>
        <taxon>Eukaryota</taxon>
        <taxon>Metazoa</taxon>
        <taxon>Chordata</taxon>
        <taxon>Craniata</taxon>
        <taxon>Vertebrata</taxon>
        <taxon>Euteleostomi</taxon>
        <taxon>Archelosauria</taxon>
        <taxon>Testudinata</taxon>
        <taxon>Testudines</taxon>
        <taxon>Cryptodira</taxon>
        <taxon>Durocryptodira</taxon>
        <taxon>Testudinoidea</taxon>
        <taxon>Testudinidae</taxon>
        <taxon>Chelonoidis</taxon>
    </lineage>
</organism>
<dbReference type="Proteomes" id="UP000694404">
    <property type="component" value="Unplaced"/>
</dbReference>
<protein>
    <submittedName>
        <fullName evidence="1">Sperm microtubule inner protein 10</fullName>
    </submittedName>
</protein>
<keyword evidence="2" id="KW-1185">Reference proteome</keyword>
<dbReference type="GO" id="GO:0036126">
    <property type="term" value="C:sperm flagellum"/>
    <property type="evidence" value="ECO:0007669"/>
    <property type="project" value="Ensembl"/>
</dbReference>
<dbReference type="GO" id="GO:0160112">
    <property type="term" value="C:axonemal B tubule inner sheath"/>
    <property type="evidence" value="ECO:0007669"/>
    <property type="project" value="Ensembl"/>
</dbReference>
<gene>
    <name evidence="1" type="primary">SPMIP10</name>
</gene>
<proteinExistence type="predicted"/>
<dbReference type="GeneTree" id="ENSGT00390000006935"/>
<evidence type="ECO:0000313" key="2">
    <source>
        <dbReference type="Proteomes" id="UP000694404"/>
    </source>
</evidence>
<dbReference type="PANTHER" id="PTHR35247:SF1">
    <property type="entry name" value="TESTIS-EXPRESSED PROTEIN 43"/>
    <property type="match status" value="1"/>
</dbReference>
<dbReference type="PANTHER" id="PTHR35247">
    <property type="entry name" value="TESTIS-EXPRESSED PROTEIN 43"/>
    <property type="match status" value="1"/>
</dbReference>
<accession>A0A8C0J8S1</accession>